<dbReference type="PANTHER" id="PTHR43370">
    <property type="entry name" value="SUGAR ABC TRANSPORTER INTEGRAL MEMBRANE PROTEIN-RELATED"/>
    <property type="match status" value="1"/>
</dbReference>
<keyword evidence="4 6" id="KW-1133">Transmembrane helix</keyword>
<organism evidence="7 8">
    <name type="scientific">Geochorda subterranea</name>
    <dbReference type="NCBI Taxonomy" id="3109564"/>
    <lineage>
        <taxon>Bacteria</taxon>
        <taxon>Bacillati</taxon>
        <taxon>Bacillota</taxon>
        <taxon>Limnochordia</taxon>
        <taxon>Limnochordales</taxon>
        <taxon>Geochordaceae</taxon>
        <taxon>Geochorda</taxon>
    </lineage>
</organism>
<feature type="transmembrane region" description="Helical" evidence="6">
    <location>
        <begin position="182"/>
        <end position="208"/>
    </location>
</feature>
<evidence type="ECO:0000256" key="1">
    <source>
        <dbReference type="ARBA" id="ARBA00004651"/>
    </source>
</evidence>
<feature type="transmembrane region" description="Helical" evidence="6">
    <location>
        <begin position="278"/>
        <end position="295"/>
    </location>
</feature>
<dbReference type="RefSeq" id="WP_324669127.1">
    <property type="nucleotide sequence ID" value="NZ_CP141614.1"/>
</dbReference>
<evidence type="ECO:0000256" key="4">
    <source>
        <dbReference type="ARBA" id="ARBA00022989"/>
    </source>
</evidence>
<keyword evidence="5 6" id="KW-0472">Membrane</keyword>
<feature type="transmembrane region" description="Helical" evidence="6">
    <location>
        <begin position="360"/>
        <end position="383"/>
    </location>
</feature>
<dbReference type="CDD" id="cd06580">
    <property type="entry name" value="TM_PBP1_transp_TpRbsC_like"/>
    <property type="match status" value="1"/>
</dbReference>
<protein>
    <submittedName>
        <fullName evidence="7">ABC transporter permease</fullName>
    </submittedName>
</protein>
<evidence type="ECO:0000313" key="7">
    <source>
        <dbReference type="EMBL" id="WRP14753.1"/>
    </source>
</evidence>
<feature type="transmembrane region" description="Helical" evidence="6">
    <location>
        <begin position="35"/>
        <end position="58"/>
    </location>
</feature>
<dbReference type="Pfam" id="PF02653">
    <property type="entry name" value="BPD_transp_2"/>
    <property type="match status" value="1"/>
</dbReference>
<keyword evidence="3 6" id="KW-0812">Transmembrane</keyword>
<feature type="transmembrane region" description="Helical" evidence="6">
    <location>
        <begin position="110"/>
        <end position="129"/>
    </location>
</feature>
<evidence type="ECO:0000256" key="2">
    <source>
        <dbReference type="ARBA" id="ARBA00022475"/>
    </source>
</evidence>
<accession>A0ABZ1BQ46</accession>
<evidence type="ECO:0000313" key="8">
    <source>
        <dbReference type="Proteomes" id="UP001333102"/>
    </source>
</evidence>
<keyword evidence="8" id="KW-1185">Reference proteome</keyword>
<reference evidence="8" key="1">
    <citation type="submission" date="2023-12" db="EMBL/GenBank/DDBJ databases">
        <title>Novel isolates from deep terrestrial aquifers shed light on the physiology and ecology of the class Limnochordia.</title>
        <authorList>
            <person name="Karnachuk O.V."/>
            <person name="Lukina A.P."/>
            <person name="Avakyan M.R."/>
            <person name="Kadnikov V."/>
            <person name="Begmatov S."/>
            <person name="Beletsky A.V."/>
            <person name="Mardanov A.V."/>
            <person name="Ravin N.V."/>
        </authorList>
    </citation>
    <scope>NUCLEOTIDE SEQUENCE [LARGE SCALE GENOMIC DNA]</scope>
    <source>
        <strain evidence="8">LN</strain>
    </source>
</reference>
<feature type="transmembrane region" description="Helical" evidence="6">
    <location>
        <begin position="325"/>
        <end position="348"/>
    </location>
</feature>
<dbReference type="EMBL" id="CP141614">
    <property type="protein sequence ID" value="WRP14753.1"/>
    <property type="molecule type" value="Genomic_DNA"/>
</dbReference>
<evidence type="ECO:0000256" key="6">
    <source>
        <dbReference type="SAM" id="Phobius"/>
    </source>
</evidence>
<name>A0ABZ1BQ46_9FIRM</name>
<dbReference type="InterPro" id="IPR001851">
    <property type="entry name" value="ABC_transp_permease"/>
</dbReference>
<feature type="transmembrane region" description="Helical" evidence="6">
    <location>
        <begin position="79"/>
        <end position="104"/>
    </location>
</feature>
<proteinExistence type="predicted"/>
<sequence>MSGLRRRPQTGAGAGAAATAARAQALVVPTGRRSVAPAVVGLGLALAIVVLFGLGTPWGEVSVFGLNAGLRAAWQLPDLVVPSALGIYLAALVAAAVGAAYLRWPRLKGGTTVALAVTALVVAFLVWAVQGQSLNLVGMLRSTLLRATPIALAALSGVLCERAGVINIAIEGMMLTSALTAVVSASVTGSLVTGMLVAVLTGGLLALVHGALSIRYRVDQIVSGTVINIFATGLTSYLSARFLERFAHLNRSGTLPVVAIPGLADIPIIGPVLFQQSVIVYVMLALVIAVHVLLFKSRFGLRMRAVGEHPRAADTLGIDVWRTRYLSVLLGGMAAGVGGAYFTIGSVGRFDEVMTGGRGFIGLAAMIFGNWTPGGAFASSLIFGFADSLQIRMQILQTPIPSEFLLMAPYVATIVALSGVVGRVSPPAADGQPYEK</sequence>
<gene>
    <name evidence="7" type="ORF">VLY81_00855</name>
</gene>
<feature type="transmembrane region" description="Helical" evidence="6">
    <location>
        <begin position="404"/>
        <end position="424"/>
    </location>
</feature>
<evidence type="ECO:0000256" key="5">
    <source>
        <dbReference type="ARBA" id="ARBA00023136"/>
    </source>
</evidence>
<comment type="subcellular location">
    <subcellularLocation>
        <location evidence="1">Cell membrane</location>
        <topology evidence="1">Multi-pass membrane protein</topology>
    </subcellularLocation>
</comment>
<dbReference type="PANTHER" id="PTHR43370:SF1">
    <property type="entry name" value="GUANOSINE ABC TRANSPORTER PERMEASE PROTEIN NUPQ"/>
    <property type="match status" value="1"/>
</dbReference>
<feature type="transmembrane region" description="Helical" evidence="6">
    <location>
        <begin position="220"/>
        <end position="240"/>
    </location>
</feature>
<keyword evidence="2" id="KW-1003">Cell membrane</keyword>
<dbReference type="Proteomes" id="UP001333102">
    <property type="component" value="Chromosome"/>
</dbReference>
<evidence type="ECO:0000256" key="3">
    <source>
        <dbReference type="ARBA" id="ARBA00022692"/>
    </source>
</evidence>